<accession>R0KIE9</accession>
<dbReference type="EMBL" id="KB755215">
    <property type="protein sequence ID" value="EOA92893.1"/>
    <property type="molecule type" value="Genomic_DNA"/>
</dbReference>
<dbReference type="GO" id="GO:0042450">
    <property type="term" value="P:L-arginine biosynthetic process via ornithine"/>
    <property type="evidence" value="ECO:0007669"/>
    <property type="project" value="InterPro"/>
</dbReference>
<keyword evidence="2" id="KW-1185">Reference proteome</keyword>
<organism evidence="1 2">
    <name type="scientific">Anas platyrhynchos</name>
    <name type="common">Mallard</name>
    <name type="synonym">Anas boschas</name>
    <dbReference type="NCBI Taxonomy" id="8839"/>
    <lineage>
        <taxon>Eukaryota</taxon>
        <taxon>Metazoa</taxon>
        <taxon>Chordata</taxon>
        <taxon>Craniata</taxon>
        <taxon>Vertebrata</taxon>
        <taxon>Euteleostomi</taxon>
        <taxon>Archelosauria</taxon>
        <taxon>Archosauria</taxon>
        <taxon>Dinosauria</taxon>
        <taxon>Saurischia</taxon>
        <taxon>Theropoda</taxon>
        <taxon>Coelurosauria</taxon>
        <taxon>Aves</taxon>
        <taxon>Neognathae</taxon>
        <taxon>Galloanserae</taxon>
        <taxon>Anseriformes</taxon>
        <taxon>Anatidae</taxon>
        <taxon>Anatinae</taxon>
        <taxon>Anas</taxon>
    </lineage>
</organism>
<dbReference type="AlphaFoldDB" id="R0KIE9"/>
<dbReference type="Gene3D" id="1.20.200.10">
    <property type="entry name" value="Fumarase/aspartase (Central domain)"/>
    <property type="match status" value="1"/>
</dbReference>
<evidence type="ECO:0000313" key="2">
    <source>
        <dbReference type="Proteomes" id="UP000296049"/>
    </source>
</evidence>
<dbReference type="GO" id="GO:0004056">
    <property type="term" value="F:argininosuccinate lyase activity"/>
    <property type="evidence" value="ECO:0007669"/>
    <property type="project" value="InterPro"/>
</dbReference>
<sequence>MEKALTPEMLATDLALYLVRKGFSSDVSQVFNFVNSVEQYTALGGTAKSSVTTQIEQLRELMKKQKEQA</sequence>
<dbReference type="Proteomes" id="UP000296049">
    <property type="component" value="Unassembled WGS sequence"/>
</dbReference>
<dbReference type="GO" id="GO:0005829">
    <property type="term" value="C:cytosol"/>
    <property type="evidence" value="ECO:0007669"/>
    <property type="project" value="TreeGrafter"/>
</dbReference>
<dbReference type="PANTHER" id="PTHR43814">
    <property type="entry name" value="ARGININOSUCCINATE LYASE"/>
    <property type="match status" value="1"/>
</dbReference>
<evidence type="ECO:0000313" key="1">
    <source>
        <dbReference type="EMBL" id="EOA92893.1"/>
    </source>
</evidence>
<dbReference type="InterPro" id="IPR008948">
    <property type="entry name" value="L-Aspartase-like"/>
</dbReference>
<name>R0KIE9_ANAPL</name>
<dbReference type="PANTHER" id="PTHR43814:SF1">
    <property type="entry name" value="ARGININOSUCCINATE LYASE"/>
    <property type="match status" value="1"/>
</dbReference>
<gene>
    <name evidence="1" type="ORF">Anapl_18482</name>
</gene>
<reference evidence="2" key="1">
    <citation type="journal article" date="2013" name="Nat. Genet.">
        <title>The duck genome and transcriptome provide insight into an avian influenza virus reservoir species.</title>
        <authorList>
            <person name="Huang Y."/>
            <person name="Li Y."/>
            <person name="Burt D.W."/>
            <person name="Chen H."/>
            <person name="Zhang Y."/>
            <person name="Qian W."/>
            <person name="Kim H."/>
            <person name="Gan S."/>
            <person name="Zhao Y."/>
            <person name="Li J."/>
            <person name="Yi K."/>
            <person name="Feng H."/>
            <person name="Zhu P."/>
            <person name="Li B."/>
            <person name="Liu Q."/>
            <person name="Fairley S."/>
            <person name="Magor K.E."/>
            <person name="Du Z."/>
            <person name="Hu X."/>
            <person name="Goodman L."/>
            <person name="Tafer H."/>
            <person name="Vignal A."/>
            <person name="Lee T."/>
            <person name="Kim K.W."/>
            <person name="Sheng Z."/>
            <person name="An Y."/>
            <person name="Searle S."/>
            <person name="Herrero J."/>
            <person name="Groenen M.A."/>
            <person name="Crooijmans R.P."/>
            <person name="Faraut T."/>
            <person name="Cai Q."/>
            <person name="Webster R.G."/>
            <person name="Aldridge J.R."/>
            <person name="Warren W.C."/>
            <person name="Bartschat S."/>
            <person name="Kehr S."/>
            <person name="Marz M."/>
            <person name="Stadler P.F."/>
            <person name="Smith J."/>
            <person name="Kraus R.H."/>
            <person name="Zhao Y."/>
            <person name="Ren L."/>
            <person name="Fei J."/>
            <person name="Morisson M."/>
            <person name="Kaiser P."/>
            <person name="Griffin D.K."/>
            <person name="Rao M."/>
            <person name="Pitel F."/>
            <person name="Wang J."/>
            <person name="Li N."/>
        </authorList>
    </citation>
    <scope>NUCLEOTIDE SEQUENCE [LARGE SCALE GENOMIC DNA]</scope>
</reference>
<dbReference type="SUPFAM" id="SSF48557">
    <property type="entry name" value="L-aspartase-like"/>
    <property type="match status" value="1"/>
</dbReference>
<proteinExistence type="predicted"/>
<dbReference type="InterPro" id="IPR009049">
    <property type="entry name" value="Argininosuccinate_lyase"/>
</dbReference>
<protein>
    <submittedName>
        <fullName evidence="1">Delta-1 crystallin</fullName>
    </submittedName>
</protein>